<protein>
    <recommendedName>
        <fullName evidence="9">Multidrug-efflux transporter</fullName>
    </recommendedName>
</protein>
<evidence type="ECO:0000256" key="8">
    <source>
        <dbReference type="ARBA" id="ARBA00023136"/>
    </source>
</evidence>
<feature type="transmembrane region" description="Helical" evidence="10">
    <location>
        <begin position="369"/>
        <end position="387"/>
    </location>
</feature>
<evidence type="ECO:0000256" key="9">
    <source>
        <dbReference type="ARBA" id="ARBA00031636"/>
    </source>
</evidence>
<comment type="subcellular location">
    <subcellularLocation>
        <location evidence="1">Cell inner membrane</location>
        <topology evidence="1">Multi-pass membrane protein</topology>
    </subcellularLocation>
</comment>
<organism evidence="11 12">
    <name type="scientific">Bradyrhizobium jicamae</name>
    <dbReference type="NCBI Taxonomy" id="280332"/>
    <lineage>
        <taxon>Bacteria</taxon>
        <taxon>Pseudomonadati</taxon>
        <taxon>Pseudomonadota</taxon>
        <taxon>Alphaproteobacteria</taxon>
        <taxon>Hyphomicrobiales</taxon>
        <taxon>Nitrobacteraceae</taxon>
        <taxon>Bradyrhizobium</taxon>
    </lineage>
</organism>
<sequence length="465" mass="49269">MAFIEKSEPAAPRAAEAVSGNQLAAELAETLKLAVPLALTQLGQIAMMTTDIAFIGRLGSDTVAAAALAHTVFFVSFTFGMGLVSAVSPLAAQAFGARDPRMMRRALRVGLWAALFMALPLMALPFHGEAILLALGQAPAAAHLAQQYLFGLVWGILPALWFIALRGFMSAVNRPEPVLWITLAAIPANALLVYLLLYGKWGAPEFGLFGAGLATTLVNLGTFVAGVWFTARRQPFRKYHVFSRIWRIDWPLMGKLVAVGAPISLAFLLEYGMFGAAGLLMGLISTTALAAHQIALQIAAILFMVPFGVGMAATVRVGHAVGRCDPAGLRRAGYVAVALSGAFMSIMTLAVIMARFEIAAIFLGEATDTTARLTATLLLIGATFFIADGVQTTTAGALRGMNDTQLPLLFATISYWLVGFVSAYALAFRAGYGAAGVWIGLSLGTAVYATLLILRFRLLARTLLP</sequence>
<dbReference type="InterPro" id="IPR050222">
    <property type="entry name" value="MATE_MdtK"/>
</dbReference>
<keyword evidence="6 10" id="KW-1133">Transmembrane helix</keyword>
<dbReference type="PIRSF" id="PIRSF006603">
    <property type="entry name" value="DinF"/>
    <property type="match status" value="1"/>
</dbReference>
<dbReference type="RefSeq" id="WP_212491608.1">
    <property type="nucleotide sequence ID" value="NZ_JAFCJH010000001.1"/>
</dbReference>
<keyword evidence="3" id="KW-0050">Antiport</keyword>
<dbReference type="PANTHER" id="PTHR43298">
    <property type="entry name" value="MULTIDRUG RESISTANCE PROTEIN NORM-RELATED"/>
    <property type="match status" value="1"/>
</dbReference>
<feature type="transmembrane region" description="Helical" evidence="10">
    <location>
        <begin position="63"/>
        <end position="88"/>
    </location>
</feature>
<keyword evidence="8 10" id="KW-0472">Membrane</keyword>
<evidence type="ECO:0000256" key="7">
    <source>
        <dbReference type="ARBA" id="ARBA00023065"/>
    </source>
</evidence>
<dbReference type="EMBL" id="JAFCJH010000001">
    <property type="protein sequence ID" value="MBR0794057.1"/>
    <property type="molecule type" value="Genomic_DNA"/>
</dbReference>
<feature type="transmembrane region" description="Helical" evidence="10">
    <location>
        <begin position="252"/>
        <end position="274"/>
    </location>
</feature>
<dbReference type="InterPro" id="IPR002528">
    <property type="entry name" value="MATE_fam"/>
</dbReference>
<feature type="transmembrane region" description="Helical" evidence="10">
    <location>
        <begin position="148"/>
        <end position="165"/>
    </location>
</feature>
<keyword evidence="4" id="KW-1003">Cell membrane</keyword>
<evidence type="ECO:0000313" key="11">
    <source>
        <dbReference type="EMBL" id="MBR0794057.1"/>
    </source>
</evidence>
<feature type="transmembrane region" description="Helical" evidence="10">
    <location>
        <begin position="177"/>
        <end position="197"/>
    </location>
</feature>
<reference evidence="12" key="1">
    <citation type="journal article" date="2021" name="ISME J.">
        <title>Evolutionary origin and ecological implication of a unique nif island in free-living Bradyrhizobium lineages.</title>
        <authorList>
            <person name="Tao J."/>
        </authorList>
    </citation>
    <scope>NUCLEOTIDE SEQUENCE [LARGE SCALE GENOMIC DNA]</scope>
    <source>
        <strain evidence="12">SZCCT0434</strain>
    </source>
</reference>
<evidence type="ECO:0000256" key="6">
    <source>
        <dbReference type="ARBA" id="ARBA00022989"/>
    </source>
</evidence>
<dbReference type="PANTHER" id="PTHR43298:SF2">
    <property type="entry name" value="FMN_FAD EXPORTER YEEO-RELATED"/>
    <property type="match status" value="1"/>
</dbReference>
<evidence type="ECO:0000256" key="10">
    <source>
        <dbReference type="SAM" id="Phobius"/>
    </source>
</evidence>
<name>A0ABS5FBA3_9BRAD</name>
<dbReference type="InterPro" id="IPR048279">
    <property type="entry name" value="MdtK-like"/>
</dbReference>
<accession>A0ABS5FBA3</accession>
<keyword evidence="7" id="KW-0406">Ion transport</keyword>
<dbReference type="NCBIfam" id="TIGR00797">
    <property type="entry name" value="matE"/>
    <property type="match status" value="1"/>
</dbReference>
<keyword evidence="12" id="KW-1185">Reference proteome</keyword>
<feature type="transmembrane region" description="Helical" evidence="10">
    <location>
        <begin position="432"/>
        <end position="454"/>
    </location>
</feature>
<comment type="caution">
    <text evidence="11">The sequence shown here is derived from an EMBL/GenBank/DDBJ whole genome shotgun (WGS) entry which is preliminary data.</text>
</comment>
<feature type="transmembrane region" description="Helical" evidence="10">
    <location>
        <begin position="109"/>
        <end position="128"/>
    </location>
</feature>
<dbReference type="CDD" id="cd13131">
    <property type="entry name" value="MATE_NorM_like"/>
    <property type="match status" value="1"/>
</dbReference>
<evidence type="ECO:0000256" key="3">
    <source>
        <dbReference type="ARBA" id="ARBA00022449"/>
    </source>
</evidence>
<evidence type="ECO:0000313" key="12">
    <source>
        <dbReference type="Proteomes" id="UP001315278"/>
    </source>
</evidence>
<evidence type="ECO:0000256" key="2">
    <source>
        <dbReference type="ARBA" id="ARBA00022448"/>
    </source>
</evidence>
<dbReference type="Pfam" id="PF01554">
    <property type="entry name" value="MatE"/>
    <property type="match status" value="2"/>
</dbReference>
<dbReference type="Proteomes" id="UP001315278">
    <property type="component" value="Unassembled WGS sequence"/>
</dbReference>
<feature type="transmembrane region" description="Helical" evidence="10">
    <location>
        <begin position="334"/>
        <end position="363"/>
    </location>
</feature>
<keyword evidence="5 10" id="KW-0812">Transmembrane</keyword>
<feature type="transmembrane region" description="Helical" evidence="10">
    <location>
        <begin position="209"/>
        <end position="231"/>
    </location>
</feature>
<feature type="transmembrane region" description="Helical" evidence="10">
    <location>
        <begin position="294"/>
        <end position="313"/>
    </location>
</feature>
<gene>
    <name evidence="11" type="ORF">JQ615_01500</name>
</gene>
<proteinExistence type="predicted"/>
<evidence type="ECO:0000256" key="5">
    <source>
        <dbReference type="ARBA" id="ARBA00022692"/>
    </source>
</evidence>
<evidence type="ECO:0000256" key="4">
    <source>
        <dbReference type="ARBA" id="ARBA00022475"/>
    </source>
</evidence>
<evidence type="ECO:0000256" key="1">
    <source>
        <dbReference type="ARBA" id="ARBA00004429"/>
    </source>
</evidence>
<keyword evidence="2" id="KW-0813">Transport</keyword>
<feature type="transmembrane region" description="Helical" evidence="10">
    <location>
        <begin position="408"/>
        <end position="426"/>
    </location>
</feature>